<comment type="caution">
    <text evidence="2">The sequence shown here is derived from an EMBL/GenBank/DDBJ whole genome shotgun (WGS) entry which is preliminary data.</text>
</comment>
<keyword evidence="3" id="KW-1185">Reference proteome</keyword>
<name>A0AAW0S1I5_9HYPO</name>
<accession>A0AAW0S1I5</accession>
<evidence type="ECO:0000256" key="1">
    <source>
        <dbReference type="SAM" id="Phobius"/>
    </source>
</evidence>
<dbReference type="Proteomes" id="UP001397290">
    <property type="component" value="Unassembled WGS sequence"/>
</dbReference>
<dbReference type="EMBL" id="JAAHCF010000132">
    <property type="protein sequence ID" value="KAK8147686.1"/>
    <property type="molecule type" value="Genomic_DNA"/>
</dbReference>
<feature type="transmembrane region" description="Helical" evidence="1">
    <location>
        <begin position="16"/>
        <end position="37"/>
    </location>
</feature>
<proteinExistence type="predicted"/>
<evidence type="ECO:0000313" key="2">
    <source>
        <dbReference type="EMBL" id="KAK8147686.1"/>
    </source>
</evidence>
<gene>
    <name evidence="2" type="ORF">G3M48_001204</name>
</gene>
<organism evidence="2 3">
    <name type="scientific">Beauveria asiatica</name>
    <dbReference type="NCBI Taxonomy" id="1069075"/>
    <lineage>
        <taxon>Eukaryota</taxon>
        <taxon>Fungi</taxon>
        <taxon>Dikarya</taxon>
        <taxon>Ascomycota</taxon>
        <taxon>Pezizomycotina</taxon>
        <taxon>Sordariomycetes</taxon>
        <taxon>Hypocreomycetidae</taxon>
        <taxon>Hypocreales</taxon>
        <taxon>Cordycipitaceae</taxon>
        <taxon>Beauveria</taxon>
    </lineage>
</organism>
<keyword evidence="1" id="KW-0472">Membrane</keyword>
<dbReference type="AlphaFoldDB" id="A0AAW0S1I5"/>
<protein>
    <submittedName>
        <fullName evidence="2">Uncharacterized protein</fullName>
    </submittedName>
</protein>
<reference evidence="2 3" key="1">
    <citation type="submission" date="2020-02" db="EMBL/GenBank/DDBJ databases">
        <title>Comparative genomics of the hypocrealean fungal genus Beauvera.</title>
        <authorList>
            <person name="Showalter D.N."/>
            <person name="Bushley K.E."/>
            <person name="Rehner S.A."/>
        </authorList>
    </citation>
    <scope>NUCLEOTIDE SEQUENCE [LARGE SCALE GENOMIC DNA]</scope>
    <source>
        <strain evidence="2 3">ARSEF4384</strain>
    </source>
</reference>
<sequence length="63" mass="6616">MALTTQHLFHLPDQSLLYAATLNSLFSAAFFACSGLVPGSLAANANVNAVFDENVSMSDLSLP</sequence>
<keyword evidence="1" id="KW-1133">Transmembrane helix</keyword>
<evidence type="ECO:0000313" key="3">
    <source>
        <dbReference type="Proteomes" id="UP001397290"/>
    </source>
</evidence>
<keyword evidence="1" id="KW-0812">Transmembrane</keyword>